<comment type="similarity">
    <text evidence="1">Belongs to the UDP-glycosyltransferase family.</text>
</comment>
<keyword evidence="5" id="KW-1185">Reference proteome</keyword>
<name>A0A2G9HLU9_9LAMI</name>
<sequence>MAITTGKKPHILAFPFPAQGHVIPLIKLSRLIATHGIKVTFVTTEHICEKLLSSMSDHDKGQDNIVLTSIPDGLPPQDDRCDAFKVFESLKNTAGGYLTNLIEKINESNSDEKISCVIADVTIGWVLENVEKLGVEGVAFAPASVATLAMTLHIPKLIEEGRIDENGTLTGIEIINLSDNLPPWIKDEVTWCFPLDLNLQKIFFECSLITQKAAYRAKWLLCNTFYELESSACDLIPNLLPIGPLLKTNINSKFSSNSSSLCREDTTCLSWLDRQPASSVIYVAFGSYAVFSQHQLDELALGLELSGRPFLWVVRHDLANRSRVEFPDGFLERVGCSGIGKIVEWAPQEKVLCHRSIGCFLSHCGWNSTVEGLSKGVPFLCWPYCMDQLHNQKYICDKWRIGLRIDPDGN</sequence>
<dbReference type="PANTHER" id="PTHR11926">
    <property type="entry name" value="GLUCOSYL/GLUCURONOSYL TRANSFERASES"/>
    <property type="match status" value="1"/>
</dbReference>
<dbReference type="GO" id="GO:0080043">
    <property type="term" value="F:quercetin 3-O-glucosyltransferase activity"/>
    <property type="evidence" value="ECO:0007669"/>
    <property type="project" value="TreeGrafter"/>
</dbReference>
<dbReference type="FunFam" id="3.40.50.2000:FF:000108">
    <property type="entry name" value="UDP-glycosyltransferase 83A1"/>
    <property type="match status" value="1"/>
</dbReference>
<gene>
    <name evidence="4" type="ORF">CDL12_08842</name>
</gene>
<dbReference type="InterPro" id="IPR002213">
    <property type="entry name" value="UDP_glucos_trans"/>
</dbReference>
<keyword evidence="4" id="KW-0328">Glycosyltransferase</keyword>
<dbReference type="EC" id="2.4.1.324" evidence="4"/>
<evidence type="ECO:0000259" key="3">
    <source>
        <dbReference type="Pfam" id="PF26168"/>
    </source>
</evidence>
<organism evidence="4 5">
    <name type="scientific">Handroanthus impetiginosus</name>
    <dbReference type="NCBI Taxonomy" id="429701"/>
    <lineage>
        <taxon>Eukaryota</taxon>
        <taxon>Viridiplantae</taxon>
        <taxon>Streptophyta</taxon>
        <taxon>Embryophyta</taxon>
        <taxon>Tracheophyta</taxon>
        <taxon>Spermatophyta</taxon>
        <taxon>Magnoliopsida</taxon>
        <taxon>eudicotyledons</taxon>
        <taxon>Gunneridae</taxon>
        <taxon>Pentapetalae</taxon>
        <taxon>asterids</taxon>
        <taxon>lamiids</taxon>
        <taxon>Lamiales</taxon>
        <taxon>Bignoniaceae</taxon>
        <taxon>Crescentiina</taxon>
        <taxon>Tabebuia alliance</taxon>
        <taxon>Handroanthus</taxon>
    </lineage>
</organism>
<dbReference type="Proteomes" id="UP000231279">
    <property type="component" value="Unassembled WGS sequence"/>
</dbReference>
<dbReference type="FunFam" id="3.40.50.2000:FF:000056">
    <property type="entry name" value="Glycosyltransferase"/>
    <property type="match status" value="1"/>
</dbReference>
<accession>A0A2G9HLU9</accession>
<proteinExistence type="inferred from homology"/>
<dbReference type="Pfam" id="PF26168">
    <property type="entry name" value="Glyco_transf_N"/>
    <property type="match status" value="1"/>
</dbReference>
<dbReference type="EMBL" id="NKXS01001452">
    <property type="protein sequence ID" value="PIN18499.1"/>
    <property type="molecule type" value="Genomic_DNA"/>
</dbReference>
<dbReference type="Gene3D" id="3.40.50.2000">
    <property type="entry name" value="Glycogen Phosphorylase B"/>
    <property type="match status" value="2"/>
</dbReference>
<protein>
    <submittedName>
        <fullName evidence="4">UDP-glucuronosyl and UDP-glucosyl transferase</fullName>
        <ecNumber evidence="4">2.4.1.324</ecNumber>
    </submittedName>
</protein>
<dbReference type="SUPFAM" id="SSF53756">
    <property type="entry name" value="UDP-Glycosyltransferase/glycogen phosphorylase"/>
    <property type="match status" value="1"/>
</dbReference>
<dbReference type="PANTHER" id="PTHR11926:SF1412">
    <property type="entry name" value="UDP-GLYCOSYLTRANSFERASE 83A1-LIKE"/>
    <property type="match status" value="1"/>
</dbReference>
<dbReference type="GO" id="GO:0080044">
    <property type="term" value="F:quercetin 7-O-glucosyltransferase activity"/>
    <property type="evidence" value="ECO:0007669"/>
    <property type="project" value="TreeGrafter"/>
</dbReference>
<dbReference type="OrthoDB" id="5835829at2759"/>
<evidence type="ECO:0000313" key="4">
    <source>
        <dbReference type="EMBL" id="PIN18499.1"/>
    </source>
</evidence>
<evidence type="ECO:0000256" key="1">
    <source>
        <dbReference type="ARBA" id="ARBA00009995"/>
    </source>
</evidence>
<dbReference type="AlphaFoldDB" id="A0A2G9HLU9"/>
<keyword evidence="2 4" id="KW-0808">Transferase</keyword>
<reference evidence="5" key="1">
    <citation type="journal article" date="2018" name="Gigascience">
        <title>Genome assembly of the Pink Ipe (Handroanthus impetiginosus, Bignoniaceae), a highly valued, ecologically keystone Neotropical timber forest tree.</title>
        <authorList>
            <person name="Silva-Junior O.B."/>
            <person name="Grattapaglia D."/>
            <person name="Novaes E."/>
            <person name="Collevatti R.G."/>
        </authorList>
    </citation>
    <scope>NUCLEOTIDE SEQUENCE [LARGE SCALE GENOMIC DNA]</scope>
    <source>
        <strain evidence="5">cv. UFG-1</strain>
    </source>
</reference>
<feature type="domain" description="Glycosyltransferase N-terminal" evidence="3">
    <location>
        <begin position="11"/>
        <end position="150"/>
    </location>
</feature>
<comment type="caution">
    <text evidence="4">The sequence shown here is derived from an EMBL/GenBank/DDBJ whole genome shotgun (WGS) entry which is preliminary data.</text>
</comment>
<dbReference type="Pfam" id="PF00201">
    <property type="entry name" value="UDPGT"/>
    <property type="match status" value="1"/>
</dbReference>
<dbReference type="CDD" id="cd03784">
    <property type="entry name" value="GT1_Gtf-like"/>
    <property type="match status" value="1"/>
</dbReference>
<evidence type="ECO:0000256" key="2">
    <source>
        <dbReference type="ARBA" id="ARBA00022679"/>
    </source>
</evidence>
<dbReference type="InterPro" id="IPR058980">
    <property type="entry name" value="Glyco_transf_N"/>
</dbReference>
<evidence type="ECO:0000313" key="5">
    <source>
        <dbReference type="Proteomes" id="UP000231279"/>
    </source>
</evidence>